<gene>
    <name evidence="1" type="ORF">DPMN_026213</name>
</gene>
<organism evidence="1 2">
    <name type="scientific">Dreissena polymorpha</name>
    <name type="common">Zebra mussel</name>
    <name type="synonym">Mytilus polymorpha</name>
    <dbReference type="NCBI Taxonomy" id="45954"/>
    <lineage>
        <taxon>Eukaryota</taxon>
        <taxon>Metazoa</taxon>
        <taxon>Spiralia</taxon>
        <taxon>Lophotrochozoa</taxon>
        <taxon>Mollusca</taxon>
        <taxon>Bivalvia</taxon>
        <taxon>Autobranchia</taxon>
        <taxon>Heteroconchia</taxon>
        <taxon>Euheterodonta</taxon>
        <taxon>Imparidentia</taxon>
        <taxon>Neoheterodontei</taxon>
        <taxon>Myida</taxon>
        <taxon>Dreissenoidea</taxon>
        <taxon>Dreissenidae</taxon>
        <taxon>Dreissena</taxon>
    </lineage>
</organism>
<evidence type="ECO:0000313" key="2">
    <source>
        <dbReference type="Proteomes" id="UP000828390"/>
    </source>
</evidence>
<protein>
    <submittedName>
        <fullName evidence="1">Uncharacterized protein</fullName>
    </submittedName>
</protein>
<dbReference type="EMBL" id="JAIWYP010000002">
    <property type="protein sequence ID" value="KAH3863233.1"/>
    <property type="molecule type" value="Genomic_DNA"/>
</dbReference>
<reference evidence="1" key="1">
    <citation type="journal article" date="2019" name="bioRxiv">
        <title>The Genome of the Zebra Mussel, Dreissena polymorpha: A Resource for Invasive Species Research.</title>
        <authorList>
            <person name="McCartney M.A."/>
            <person name="Auch B."/>
            <person name="Kono T."/>
            <person name="Mallez S."/>
            <person name="Zhang Y."/>
            <person name="Obille A."/>
            <person name="Becker A."/>
            <person name="Abrahante J.E."/>
            <person name="Garbe J."/>
            <person name="Badalamenti J.P."/>
            <person name="Herman A."/>
            <person name="Mangelson H."/>
            <person name="Liachko I."/>
            <person name="Sullivan S."/>
            <person name="Sone E.D."/>
            <person name="Koren S."/>
            <person name="Silverstein K.A.T."/>
            <person name="Beckman K.B."/>
            <person name="Gohl D.M."/>
        </authorList>
    </citation>
    <scope>NUCLEOTIDE SEQUENCE</scope>
    <source>
        <strain evidence="1">Duluth1</strain>
        <tissue evidence="1">Whole animal</tissue>
    </source>
</reference>
<evidence type="ECO:0000313" key="1">
    <source>
        <dbReference type="EMBL" id="KAH3863233.1"/>
    </source>
</evidence>
<accession>A0A9D4RD96</accession>
<proteinExistence type="predicted"/>
<name>A0A9D4RD96_DREPO</name>
<comment type="caution">
    <text evidence="1">The sequence shown here is derived from an EMBL/GenBank/DDBJ whole genome shotgun (WGS) entry which is preliminary data.</text>
</comment>
<sequence>MHKALFSQNEAQLIPYGCSLRVPPFLIACQFYSGAHFLYFRVQVHSTPLIHRILIIHGLQGDLKLGSQLLQAALISWNIQNNPCILEHLEQS</sequence>
<keyword evidence="2" id="KW-1185">Reference proteome</keyword>
<dbReference type="Proteomes" id="UP000828390">
    <property type="component" value="Unassembled WGS sequence"/>
</dbReference>
<dbReference type="AlphaFoldDB" id="A0A9D4RD96"/>
<reference evidence="1" key="2">
    <citation type="submission" date="2020-11" db="EMBL/GenBank/DDBJ databases">
        <authorList>
            <person name="McCartney M.A."/>
            <person name="Auch B."/>
            <person name="Kono T."/>
            <person name="Mallez S."/>
            <person name="Becker A."/>
            <person name="Gohl D.M."/>
            <person name="Silverstein K.A.T."/>
            <person name="Koren S."/>
            <person name="Bechman K.B."/>
            <person name="Herman A."/>
            <person name="Abrahante J.E."/>
            <person name="Garbe J."/>
        </authorList>
    </citation>
    <scope>NUCLEOTIDE SEQUENCE</scope>
    <source>
        <strain evidence="1">Duluth1</strain>
        <tissue evidence="1">Whole animal</tissue>
    </source>
</reference>